<name>A0A844HI04_9RHOB</name>
<dbReference type="Proteomes" id="UP000449846">
    <property type="component" value="Unassembled WGS sequence"/>
</dbReference>
<evidence type="ECO:0000313" key="4">
    <source>
        <dbReference type="Proteomes" id="UP000449846"/>
    </source>
</evidence>
<proteinExistence type="predicted"/>
<dbReference type="Gene3D" id="3.30.750.140">
    <property type="match status" value="1"/>
</dbReference>
<dbReference type="Pfam" id="PF02120">
    <property type="entry name" value="Flg_hook"/>
    <property type="match status" value="1"/>
</dbReference>
<sequence>MASTLPDSISGTEIPTEIAVRSARDTAQGQSISPHHHPLPEPREILRQIAQQLPATDQNQIEITLTPDELGKVRMVVSSGDTVAITVYADNRDTLDLLRRNSDMLARELKDAGFADASLSFGERGEGGQRNPWSENTAGRGAERSLTEPMTEIAPTAARGNSARQIDIRI</sequence>
<comment type="caution">
    <text evidence="3">The sequence shown here is derived from an EMBL/GenBank/DDBJ whole genome shotgun (WGS) entry which is preliminary data.</text>
</comment>
<feature type="region of interest" description="Disordered" evidence="1">
    <location>
        <begin position="120"/>
        <end position="147"/>
    </location>
</feature>
<reference evidence="3 4" key="1">
    <citation type="submission" date="2019-11" db="EMBL/GenBank/DDBJ databases">
        <authorList>
            <person name="Dong K."/>
        </authorList>
    </citation>
    <scope>NUCLEOTIDE SEQUENCE [LARGE SCALE GENOMIC DNA]</scope>
    <source>
        <strain evidence="3 4">NBRC 112902</strain>
    </source>
</reference>
<gene>
    <name evidence="3" type="ORF">GL300_02540</name>
</gene>
<dbReference type="InterPro" id="IPR038610">
    <property type="entry name" value="FliK-like_C_sf"/>
</dbReference>
<protein>
    <recommendedName>
        <fullName evidence="2">Flagellar hook-length control protein-like C-terminal domain-containing protein</fullName>
    </recommendedName>
</protein>
<dbReference type="EMBL" id="WMIG01000001">
    <property type="protein sequence ID" value="MTH58084.1"/>
    <property type="molecule type" value="Genomic_DNA"/>
</dbReference>
<evidence type="ECO:0000256" key="1">
    <source>
        <dbReference type="SAM" id="MobiDB-lite"/>
    </source>
</evidence>
<organism evidence="3 4">
    <name type="scientific">Paracoccus litorisediminis</name>
    <dbReference type="NCBI Taxonomy" id="2006130"/>
    <lineage>
        <taxon>Bacteria</taxon>
        <taxon>Pseudomonadati</taxon>
        <taxon>Pseudomonadota</taxon>
        <taxon>Alphaproteobacteria</taxon>
        <taxon>Rhodobacterales</taxon>
        <taxon>Paracoccaceae</taxon>
        <taxon>Paracoccus</taxon>
    </lineage>
</organism>
<feature type="domain" description="Flagellar hook-length control protein-like C-terminal" evidence="2">
    <location>
        <begin position="50"/>
        <end position="129"/>
    </location>
</feature>
<keyword evidence="4" id="KW-1185">Reference proteome</keyword>
<dbReference type="CDD" id="cd17470">
    <property type="entry name" value="T3SS_Flik_C"/>
    <property type="match status" value="1"/>
</dbReference>
<evidence type="ECO:0000313" key="3">
    <source>
        <dbReference type="EMBL" id="MTH58084.1"/>
    </source>
</evidence>
<accession>A0A844HI04</accession>
<evidence type="ECO:0000259" key="2">
    <source>
        <dbReference type="Pfam" id="PF02120"/>
    </source>
</evidence>
<dbReference type="AlphaFoldDB" id="A0A844HI04"/>
<dbReference type="InterPro" id="IPR021136">
    <property type="entry name" value="Flagellar_hook_control-like_C"/>
</dbReference>